<dbReference type="EMBL" id="MNCJ02000317">
    <property type="protein sequence ID" value="KAF5816930.1"/>
    <property type="molecule type" value="Genomic_DNA"/>
</dbReference>
<comment type="caution">
    <text evidence="1">The sequence shown here is derived from an EMBL/GenBank/DDBJ whole genome shotgun (WGS) entry which is preliminary data.</text>
</comment>
<proteinExistence type="predicted"/>
<reference evidence="1" key="2">
    <citation type="submission" date="2020-06" db="EMBL/GenBank/DDBJ databases">
        <title>Helianthus annuus Genome sequencing and assembly Release 2.</title>
        <authorList>
            <person name="Gouzy J."/>
            <person name="Langlade N."/>
            <person name="Munos S."/>
        </authorList>
    </citation>
    <scope>NUCLEOTIDE SEQUENCE</scope>
    <source>
        <tissue evidence="1">Leaves</tissue>
    </source>
</reference>
<dbReference type="Gramene" id="mRNA:HanXRQr2_Chr02g0047141">
    <property type="protein sequence ID" value="CDS:HanXRQr2_Chr02g0047141.1"/>
    <property type="gene ID" value="HanXRQr2_Chr02g0047141"/>
</dbReference>
<dbReference type="AlphaFoldDB" id="A0A9K3JKF3"/>
<name>A0A9K3JKF3_HELAN</name>
<organism evidence="1 2">
    <name type="scientific">Helianthus annuus</name>
    <name type="common">Common sunflower</name>
    <dbReference type="NCBI Taxonomy" id="4232"/>
    <lineage>
        <taxon>Eukaryota</taxon>
        <taxon>Viridiplantae</taxon>
        <taxon>Streptophyta</taxon>
        <taxon>Embryophyta</taxon>
        <taxon>Tracheophyta</taxon>
        <taxon>Spermatophyta</taxon>
        <taxon>Magnoliopsida</taxon>
        <taxon>eudicotyledons</taxon>
        <taxon>Gunneridae</taxon>
        <taxon>Pentapetalae</taxon>
        <taxon>asterids</taxon>
        <taxon>campanulids</taxon>
        <taxon>Asterales</taxon>
        <taxon>Asteraceae</taxon>
        <taxon>Asteroideae</taxon>
        <taxon>Heliantheae alliance</taxon>
        <taxon>Heliantheae</taxon>
        <taxon>Helianthus</taxon>
    </lineage>
</organism>
<evidence type="ECO:0000313" key="1">
    <source>
        <dbReference type="EMBL" id="KAF5816930.1"/>
    </source>
</evidence>
<keyword evidence="2" id="KW-1185">Reference proteome</keyword>
<sequence>MAFYVCISVDHADFWGSAVWLFFERDFIKKPLLRVFHSQIWIILFKTLQNTYFFQTSKP</sequence>
<evidence type="ECO:0000313" key="2">
    <source>
        <dbReference type="Proteomes" id="UP000215914"/>
    </source>
</evidence>
<accession>A0A9K3JKF3</accession>
<dbReference type="Proteomes" id="UP000215914">
    <property type="component" value="Unassembled WGS sequence"/>
</dbReference>
<protein>
    <submittedName>
        <fullName evidence="1">Uncharacterized protein</fullName>
    </submittedName>
</protein>
<gene>
    <name evidence="1" type="ORF">HanXRQr2_Chr02g0047141</name>
</gene>
<reference evidence="1" key="1">
    <citation type="journal article" date="2017" name="Nature">
        <title>The sunflower genome provides insights into oil metabolism, flowering and Asterid evolution.</title>
        <authorList>
            <person name="Badouin H."/>
            <person name="Gouzy J."/>
            <person name="Grassa C.J."/>
            <person name="Murat F."/>
            <person name="Staton S.E."/>
            <person name="Cottret L."/>
            <person name="Lelandais-Briere C."/>
            <person name="Owens G.L."/>
            <person name="Carrere S."/>
            <person name="Mayjonade B."/>
            <person name="Legrand L."/>
            <person name="Gill N."/>
            <person name="Kane N.C."/>
            <person name="Bowers J.E."/>
            <person name="Hubner S."/>
            <person name="Bellec A."/>
            <person name="Berard A."/>
            <person name="Berges H."/>
            <person name="Blanchet N."/>
            <person name="Boniface M.C."/>
            <person name="Brunel D."/>
            <person name="Catrice O."/>
            <person name="Chaidir N."/>
            <person name="Claudel C."/>
            <person name="Donnadieu C."/>
            <person name="Faraut T."/>
            <person name="Fievet G."/>
            <person name="Helmstetter N."/>
            <person name="King M."/>
            <person name="Knapp S.J."/>
            <person name="Lai Z."/>
            <person name="Le Paslier M.C."/>
            <person name="Lippi Y."/>
            <person name="Lorenzon L."/>
            <person name="Mandel J.R."/>
            <person name="Marage G."/>
            <person name="Marchand G."/>
            <person name="Marquand E."/>
            <person name="Bret-Mestries E."/>
            <person name="Morien E."/>
            <person name="Nambeesan S."/>
            <person name="Nguyen T."/>
            <person name="Pegot-Espagnet P."/>
            <person name="Pouilly N."/>
            <person name="Raftis F."/>
            <person name="Sallet E."/>
            <person name="Schiex T."/>
            <person name="Thomas J."/>
            <person name="Vandecasteele C."/>
            <person name="Vares D."/>
            <person name="Vear F."/>
            <person name="Vautrin S."/>
            <person name="Crespi M."/>
            <person name="Mangin B."/>
            <person name="Burke J.M."/>
            <person name="Salse J."/>
            <person name="Munos S."/>
            <person name="Vincourt P."/>
            <person name="Rieseberg L.H."/>
            <person name="Langlade N.B."/>
        </authorList>
    </citation>
    <scope>NUCLEOTIDE SEQUENCE</scope>
    <source>
        <tissue evidence="1">Leaves</tissue>
    </source>
</reference>